<protein>
    <submittedName>
        <fullName evidence="2">Uncharacterized protein</fullName>
    </submittedName>
</protein>
<evidence type="ECO:0000313" key="2">
    <source>
        <dbReference type="EnsemblMetazoa" id="CLYHEMP017709.1"/>
    </source>
</evidence>
<accession>A0A7M6DNB3</accession>
<organism evidence="2 3">
    <name type="scientific">Clytia hemisphaerica</name>
    <dbReference type="NCBI Taxonomy" id="252671"/>
    <lineage>
        <taxon>Eukaryota</taxon>
        <taxon>Metazoa</taxon>
        <taxon>Cnidaria</taxon>
        <taxon>Hydrozoa</taxon>
        <taxon>Hydroidolina</taxon>
        <taxon>Leptothecata</taxon>
        <taxon>Obeliida</taxon>
        <taxon>Clytiidae</taxon>
        <taxon>Clytia</taxon>
    </lineage>
</organism>
<reference evidence="2" key="1">
    <citation type="submission" date="2021-01" db="UniProtKB">
        <authorList>
            <consortium name="EnsemblMetazoa"/>
        </authorList>
    </citation>
    <scope>IDENTIFICATION</scope>
</reference>
<dbReference type="EnsemblMetazoa" id="CLYHEMT017709.1">
    <property type="protein sequence ID" value="CLYHEMP017709.1"/>
    <property type="gene ID" value="CLYHEMG017709"/>
</dbReference>
<dbReference type="AlphaFoldDB" id="A0A7M6DNB3"/>
<feature type="compositionally biased region" description="Basic and acidic residues" evidence="1">
    <location>
        <begin position="106"/>
        <end position="122"/>
    </location>
</feature>
<evidence type="ECO:0000256" key="1">
    <source>
        <dbReference type="SAM" id="MobiDB-lite"/>
    </source>
</evidence>
<proteinExistence type="predicted"/>
<keyword evidence="3" id="KW-1185">Reference proteome</keyword>
<name>A0A7M6DNB3_9CNID</name>
<feature type="compositionally biased region" description="Polar residues" evidence="1">
    <location>
        <begin position="180"/>
        <end position="190"/>
    </location>
</feature>
<feature type="region of interest" description="Disordered" evidence="1">
    <location>
        <begin position="94"/>
        <end position="130"/>
    </location>
</feature>
<sequence>MRLKYKVESIETSDHVVTKITPFFVPASSSNLVRQDSHETFTTTEDPYENSLTHIHAPSHDPCKDANKLDSSDLLTESVSQIYLSGSWRQSGKEELSINEDNNISSRDKNNSSSRENQDTRYKLPSVPVSNLTQPALESLDHSNENYLSLNVKNWVNEVEQSYFGGGELHQGDGELAKSWSISDKNTSTS</sequence>
<feature type="region of interest" description="Disordered" evidence="1">
    <location>
        <begin position="168"/>
        <end position="190"/>
    </location>
</feature>
<evidence type="ECO:0000313" key="3">
    <source>
        <dbReference type="Proteomes" id="UP000594262"/>
    </source>
</evidence>
<dbReference type="Proteomes" id="UP000594262">
    <property type="component" value="Unplaced"/>
</dbReference>